<name>A0ABW3RXJ0_9BACL</name>
<gene>
    <name evidence="1" type="ORF">ACFQ3W_11140</name>
</gene>
<comment type="caution">
    <text evidence="1">The sequence shown here is derived from an EMBL/GenBank/DDBJ whole genome shotgun (WGS) entry which is preliminary data.</text>
</comment>
<evidence type="ECO:0000313" key="1">
    <source>
        <dbReference type="EMBL" id="MFD1176850.1"/>
    </source>
</evidence>
<sequence length="41" mass="4826">MKDWVTLLTAIIQLLTAFVLLRKTREENKKGTKRSRPGKRK</sequence>
<accession>A0ABW3RXJ0</accession>
<proteinExistence type="predicted"/>
<organism evidence="1 2">
    <name type="scientific">Paenibacillus puldeungensis</name>
    <dbReference type="NCBI Taxonomy" id="696536"/>
    <lineage>
        <taxon>Bacteria</taxon>
        <taxon>Bacillati</taxon>
        <taxon>Bacillota</taxon>
        <taxon>Bacilli</taxon>
        <taxon>Bacillales</taxon>
        <taxon>Paenibacillaceae</taxon>
        <taxon>Paenibacillus</taxon>
    </lineage>
</organism>
<evidence type="ECO:0008006" key="3">
    <source>
        <dbReference type="Google" id="ProtNLM"/>
    </source>
</evidence>
<dbReference type="EMBL" id="JBHTLM010000006">
    <property type="protein sequence ID" value="MFD1176850.1"/>
    <property type="molecule type" value="Genomic_DNA"/>
</dbReference>
<dbReference type="RefSeq" id="WP_379319292.1">
    <property type="nucleotide sequence ID" value="NZ_JBHTLM010000006.1"/>
</dbReference>
<reference evidence="2" key="1">
    <citation type="journal article" date="2019" name="Int. J. Syst. Evol. Microbiol.">
        <title>The Global Catalogue of Microorganisms (GCM) 10K type strain sequencing project: providing services to taxonomists for standard genome sequencing and annotation.</title>
        <authorList>
            <consortium name="The Broad Institute Genomics Platform"/>
            <consortium name="The Broad Institute Genome Sequencing Center for Infectious Disease"/>
            <person name="Wu L."/>
            <person name="Ma J."/>
        </authorList>
    </citation>
    <scope>NUCLEOTIDE SEQUENCE [LARGE SCALE GENOMIC DNA]</scope>
    <source>
        <strain evidence="2">CCUG 59189</strain>
    </source>
</reference>
<keyword evidence="2" id="KW-1185">Reference proteome</keyword>
<evidence type="ECO:0000313" key="2">
    <source>
        <dbReference type="Proteomes" id="UP001597262"/>
    </source>
</evidence>
<dbReference type="Proteomes" id="UP001597262">
    <property type="component" value="Unassembled WGS sequence"/>
</dbReference>
<protein>
    <recommendedName>
        <fullName evidence="3">Holin-like toxin</fullName>
    </recommendedName>
</protein>